<dbReference type="InterPro" id="IPR002496">
    <property type="entry name" value="PRib_AMP_CycHydrolase_dom"/>
</dbReference>
<feature type="binding site" evidence="11">
    <location>
        <position position="118"/>
    </location>
    <ligand>
        <name>Zn(2+)</name>
        <dbReference type="ChEBI" id="CHEBI:29105"/>
        <note>ligand shared between dimeric partners</note>
    </ligand>
</feature>
<comment type="cofactor">
    <cofactor evidence="11">
        <name>Mg(2+)</name>
        <dbReference type="ChEBI" id="CHEBI:18420"/>
    </cofactor>
    <text evidence="11">Binds 1 Mg(2+) ion per subunit.</text>
</comment>
<comment type="subunit">
    <text evidence="11">Homodimer.</text>
</comment>
<comment type="similarity">
    <text evidence="5">In the C-terminal section; belongs to the PRA-PH family.</text>
</comment>
<dbReference type="EMBL" id="FUXZ01000002">
    <property type="protein sequence ID" value="SKA59501.1"/>
    <property type="molecule type" value="Genomic_DNA"/>
</dbReference>
<comment type="catalytic activity">
    <reaction evidence="2">
        <text>1-(5-phospho-beta-D-ribosyl)-ATP + H2O = 1-(5-phospho-beta-D-ribosyl)-5'-AMP + diphosphate + H(+)</text>
        <dbReference type="Rhea" id="RHEA:22828"/>
        <dbReference type="ChEBI" id="CHEBI:15377"/>
        <dbReference type="ChEBI" id="CHEBI:15378"/>
        <dbReference type="ChEBI" id="CHEBI:33019"/>
        <dbReference type="ChEBI" id="CHEBI:59457"/>
        <dbReference type="ChEBI" id="CHEBI:73183"/>
        <dbReference type="EC" id="3.6.1.31"/>
    </reaction>
</comment>
<dbReference type="GO" id="GO:0000105">
    <property type="term" value="P:L-histidine biosynthetic process"/>
    <property type="evidence" value="ECO:0007669"/>
    <property type="project" value="UniProtKB-UniRule"/>
</dbReference>
<evidence type="ECO:0000256" key="6">
    <source>
        <dbReference type="ARBA" id="ARBA00008299"/>
    </source>
</evidence>
<keyword evidence="7 11" id="KW-0963">Cytoplasm</keyword>
<keyword evidence="11" id="KW-0460">Magnesium</keyword>
<accession>A0A1T4V4J1</accession>
<evidence type="ECO:0000259" key="12">
    <source>
        <dbReference type="Pfam" id="PF01502"/>
    </source>
</evidence>
<evidence type="ECO:0000256" key="4">
    <source>
        <dbReference type="ARBA" id="ARBA00005204"/>
    </source>
</evidence>
<protein>
    <recommendedName>
        <fullName evidence="11">Phosphoribosyl-AMP cyclohydrolase</fullName>
        <shortName evidence="11">PRA-CH</shortName>
        <ecNumber evidence="11">3.5.4.19</ecNumber>
    </recommendedName>
</protein>
<evidence type="ECO:0000256" key="7">
    <source>
        <dbReference type="ARBA" id="ARBA00022490"/>
    </source>
</evidence>
<dbReference type="SUPFAM" id="SSF141734">
    <property type="entry name" value="HisI-like"/>
    <property type="match status" value="1"/>
</dbReference>
<comment type="similarity">
    <text evidence="6">In the N-terminal section; belongs to the PRA-CH family.</text>
</comment>
<dbReference type="OrthoDB" id="9795769at2"/>
<dbReference type="GO" id="GO:0005737">
    <property type="term" value="C:cytoplasm"/>
    <property type="evidence" value="ECO:0007669"/>
    <property type="project" value="UniProtKB-SubCell"/>
</dbReference>
<dbReference type="PANTHER" id="PTHR42945:SF1">
    <property type="entry name" value="HISTIDINE BIOSYNTHESIS BIFUNCTIONAL PROTEIN HIS7"/>
    <property type="match status" value="1"/>
</dbReference>
<dbReference type="HAMAP" id="MF_01021">
    <property type="entry name" value="HisI"/>
    <property type="match status" value="1"/>
</dbReference>
<dbReference type="UniPathway" id="UPA00031">
    <property type="reaction ID" value="UER00008"/>
</dbReference>
<keyword evidence="8 11" id="KW-0028">Amino-acid biosynthesis</keyword>
<evidence type="ECO:0000313" key="14">
    <source>
        <dbReference type="Proteomes" id="UP000190814"/>
    </source>
</evidence>
<dbReference type="GO" id="GO:0008270">
    <property type="term" value="F:zinc ion binding"/>
    <property type="evidence" value="ECO:0007669"/>
    <property type="project" value="UniProtKB-UniRule"/>
</dbReference>
<dbReference type="InterPro" id="IPR026660">
    <property type="entry name" value="PRA-CH"/>
</dbReference>
<reference evidence="13 14" key="1">
    <citation type="submission" date="2017-02" db="EMBL/GenBank/DDBJ databases">
        <authorList>
            <person name="Peterson S.W."/>
        </authorList>
    </citation>
    <scope>NUCLEOTIDE SEQUENCE [LARGE SCALE GENOMIC DNA]</scope>
    <source>
        <strain evidence="13 14">ATCC 35992</strain>
    </source>
</reference>
<evidence type="ECO:0000256" key="5">
    <source>
        <dbReference type="ARBA" id="ARBA00007731"/>
    </source>
</evidence>
<feature type="domain" description="Phosphoribosyl-AMP cyclohydrolase" evidence="12">
    <location>
        <begin position="47"/>
        <end position="120"/>
    </location>
</feature>
<feature type="binding site" evidence="11">
    <location>
        <position position="96"/>
    </location>
    <ligand>
        <name>Mg(2+)</name>
        <dbReference type="ChEBI" id="CHEBI:18420"/>
    </ligand>
</feature>
<dbReference type="EC" id="3.5.4.19" evidence="11"/>
<dbReference type="Pfam" id="PF01502">
    <property type="entry name" value="PRA-CH"/>
    <property type="match status" value="1"/>
</dbReference>
<evidence type="ECO:0000256" key="11">
    <source>
        <dbReference type="HAMAP-Rule" id="MF_01021"/>
    </source>
</evidence>
<keyword evidence="14" id="KW-1185">Reference proteome</keyword>
<dbReference type="PANTHER" id="PTHR42945">
    <property type="entry name" value="HISTIDINE BIOSYNTHESIS BIFUNCTIONAL PROTEIN"/>
    <property type="match status" value="1"/>
</dbReference>
<organism evidence="13 14">
    <name type="scientific">Eubacterium uniforme</name>
    <dbReference type="NCBI Taxonomy" id="39495"/>
    <lineage>
        <taxon>Bacteria</taxon>
        <taxon>Bacillati</taxon>
        <taxon>Bacillota</taxon>
        <taxon>Clostridia</taxon>
        <taxon>Eubacteriales</taxon>
        <taxon>Eubacteriaceae</taxon>
        <taxon>Eubacterium</taxon>
    </lineage>
</organism>
<dbReference type="FunFam" id="3.10.20.810:FF:000001">
    <property type="entry name" value="Histidine biosynthesis bifunctional protein HisIE"/>
    <property type="match status" value="1"/>
</dbReference>
<dbReference type="Gene3D" id="3.10.20.810">
    <property type="entry name" value="Phosphoribosyl-AMP cyclohydrolase"/>
    <property type="match status" value="1"/>
</dbReference>
<evidence type="ECO:0000313" key="13">
    <source>
        <dbReference type="EMBL" id="SKA59501.1"/>
    </source>
</evidence>
<dbReference type="STRING" id="39495.SAMN02745111_00010"/>
<evidence type="ECO:0000256" key="8">
    <source>
        <dbReference type="ARBA" id="ARBA00022605"/>
    </source>
</evidence>
<dbReference type="NCBIfam" id="NF000768">
    <property type="entry name" value="PRK00051.1"/>
    <property type="match status" value="1"/>
</dbReference>
<feature type="binding site" evidence="11">
    <location>
        <position position="98"/>
    </location>
    <ligand>
        <name>Mg(2+)</name>
        <dbReference type="ChEBI" id="CHEBI:18420"/>
    </ligand>
</feature>
<evidence type="ECO:0000256" key="1">
    <source>
        <dbReference type="ARBA" id="ARBA00000024"/>
    </source>
</evidence>
<comment type="similarity">
    <text evidence="11">Belongs to the PRA-CH family.</text>
</comment>
<keyword evidence="10 11" id="KW-0368">Histidine biosynthesis</keyword>
<comment type="function">
    <text evidence="11">Catalyzes the hydrolysis of the adenine ring of phosphoribosyl-AMP.</text>
</comment>
<comment type="cofactor">
    <cofactor evidence="11">
        <name>Zn(2+)</name>
        <dbReference type="ChEBI" id="CHEBI:29105"/>
    </cofactor>
    <text evidence="11">Binds 1 zinc ion per subunit.</text>
</comment>
<dbReference type="GO" id="GO:0004635">
    <property type="term" value="F:phosphoribosyl-AMP cyclohydrolase activity"/>
    <property type="evidence" value="ECO:0007669"/>
    <property type="project" value="UniProtKB-UniRule"/>
</dbReference>
<comment type="pathway">
    <text evidence="4">Amino-acid biosynthesis; L-histidine biosynthesis; L-histidine from 5-phospho-alpha-D-ribose 1-diphosphate: step 2/9.</text>
</comment>
<keyword evidence="11" id="KW-0862">Zinc</keyword>
<comment type="catalytic activity">
    <reaction evidence="1 11">
        <text>1-(5-phospho-beta-D-ribosyl)-5'-AMP + H2O = 1-(5-phospho-beta-D-ribosyl)-5-[(5-phospho-beta-D-ribosylamino)methylideneamino]imidazole-4-carboxamide</text>
        <dbReference type="Rhea" id="RHEA:20049"/>
        <dbReference type="ChEBI" id="CHEBI:15377"/>
        <dbReference type="ChEBI" id="CHEBI:58435"/>
        <dbReference type="ChEBI" id="CHEBI:59457"/>
        <dbReference type="EC" id="3.5.4.19"/>
    </reaction>
</comment>
<evidence type="ECO:0000256" key="2">
    <source>
        <dbReference type="ARBA" id="ARBA00001460"/>
    </source>
</evidence>
<feature type="binding site" evidence="11">
    <location>
        <position position="111"/>
    </location>
    <ligand>
        <name>Zn(2+)</name>
        <dbReference type="ChEBI" id="CHEBI:29105"/>
        <note>ligand shared between dimeric partners</note>
    </ligand>
</feature>
<keyword evidence="11" id="KW-0479">Metal-binding</keyword>
<name>A0A1T4V4J1_9FIRM</name>
<dbReference type="InterPro" id="IPR038019">
    <property type="entry name" value="PRib_AMP_CycHydrolase_sf"/>
</dbReference>
<sequence length="125" mass="14532">MNNPNEILVKRADVKIDAVFKWEDLKLDSNGMVPVIVQDYKTDKVLMLAYMNKEAYEHTLEVGRMTYYSRSRDELWEKGLTSGHFQYVKELFLDCDKDTILAKVEQIGVPCHTGAETCFFNNMIK</sequence>
<gene>
    <name evidence="11" type="primary">hisI</name>
    <name evidence="13" type="ORF">SAMN02745111_00010</name>
</gene>
<dbReference type="Proteomes" id="UP000190814">
    <property type="component" value="Unassembled WGS sequence"/>
</dbReference>
<dbReference type="GO" id="GO:0004636">
    <property type="term" value="F:phosphoribosyl-ATP diphosphatase activity"/>
    <property type="evidence" value="ECO:0007669"/>
    <property type="project" value="UniProtKB-EC"/>
</dbReference>
<comment type="subcellular location">
    <subcellularLocation>
        <location evidence="11">Cytoplasm</location>
    </subcellularLocation>
</comment>
<evidence type="ECO:0000256" key="10">
    <source>
        <dbReference type="ARBA" id="ARBA00023102"/>
    </source>
</evidence>
<evidence type="ECO:0000256" key="3">
    <source>
        <dbReference type="ARBA" id="ARBA00005169"/>
    </source>
</evidence>
<dbReference type="AlphaFoldDB" id="A0A1T4V4J1"/>
<comment type="pathway">
    <text evidence="3 11">Amino-acid biosynthesis; L-histidine biosynthesis; L-histidine from 5-phospho-alpha-D-ribose 1-diphosphate: step 3/9.</text>
</comment>
<dbReference type="GO" id="GO:0000287">
    <property type="term" value="F:magnesium ion binding"/>
    <property type="evidence" value="ECO:0007669"/>
    <property type="project" value="UniProtKB-UniRule"/>
</dbReference>
<dbReference type="RefSeq" id="WP_078764913.1">
    <property type="nucleotide sequence ID" value="NZ_FUXZ01000002.1"/>
</dbReference>
<feature type="binding site" evidence="11">
    <location>
        <position position="95"/>
    </location>
    <ligand>
        <name>Zn(2+)</name>
        <dbReference type="ChEBI" id="CHEBI:29105"/>
        <note>ligand shared between dimeric partners</note>
    </ligand>
</feature>
<proteinExistence type="inferred from homology"/>
<feature type="binding site" evidence="11">
    <location>
        <position position="94"/>
    </location>
    <ligand>
        <name>Mg(2+)</name>
        <dbReference type="ChEBI" id="CHEBI:18420"/>
    </ligand>
</feature>
<keyword evidence="9 11" id="KW-0378">Hydrolase</keyword>
<evidence type="ECO:0000256" key="9">
    <source>
        <dbReference type="ARBA" id="ARBA00022801"/>
    </source>
</evidence>